<dbReference type="PANTHER" id="PTHR33219">
    <property type="entry name" value="YLMG HOMOLOG PROTEIN 2, CHLOROPLASTIC"/>
    <property type="match status" value="1"/>
</dbReference>
<feature type="transmembrane region" description="Helical" evidence="2">
    <location>
        <begin position="74"/>
        <end position="92"/>
    </location>
</feature>
<accession>A0ABS1CMW8</accession>
<keyword evidence="4" id="KW-1185">Reference proteome</keyword>
<dbReference type="PANTHER" id="PTHR33219:SF14">
    <property type="entry name" value="PROTEIN COFACTOR ASSEMBLY OF COMPLEX C SUBUNIT B CCB3, CHLOROPLASTIC-RELATED"/>
    <property type="match status" value="1"/>
</dbReference>
<gene>
    <name evidence="3" type="ORF">CKO31_21525</name>
</gene>
<dbReference type="Proteomes" id="UP000748752">
    <property type="component" value="Unassembled WGS sequence"/>
</dbReference>
<protein>
    <recommendedName>
        <fullName evidence="5">YggT family protein</fullName>
    </recommendedName>
</protein>
<evidence type="ECO:0000313" key="3">
    <source>
        <dbReference type="EMBL" id="MBK1633286.1"/>
    </source>
</evidence>
<dbReference type="RefSeq" id="WP_200241520.1">
    <property type="nucleotide sequence ID" value="NZ_NRRV01000076.1"/>
</dbReference>
<evidence type="ECO:0000256" key="2">
    <source>
        <dbReference type="SAM" id="Phobius"/>
    </source>
</evidence>
<dbReference type="InterPro" id="IPR003425">
    <property type="entry name" value="CCB3/YggT"/>
</dbReference>
<feature type="transmembrane region" description="Helical" evidence="2">
    <location>
        <begin position="99"/>
        <end position="125"/>
    </location>
</feature>
<organism evidence="3 4">
    <name type="scientific">Thiohalocapsa halophila</name>
    <dbReference type="NCBI Taxonomy" id="69359"/>
    <lineage>
        <taxon>Bacteria</taxon>
        <taxon>Pseudomonadati</taxon>
        <taxon>Pseudomonadota</taxon>
        <taxon>Gammaproteobacteria</taxon>
        <taxon>Chromatiales</taxon>
        <taxon>Chromatiaceae</taxon>
        <taxon>Thiohalocapsa</taxon>
    </lineage>
</organism>
<proteinExistence type="inferred from homology"/>
<feature type="transmembrane region" description="Helical" evidence="2">
    <location>
        <begin position="12"/>
        <end position="31"/>
    </location>
</feature>
<reference evidence="3 4" key="1">
    <citation type="journal article" date="2020" name="Microorganisms">
        <title>Osmotic Adaptation and Compatible Solute Biosynthesis of Phototrophic Bacteria as Revealed from Genome Analyses.</title>
        <authorList>
            <person name="Imhoff J.F."/>
            <person name="Rahn T."/>
            <person name="Kunzel S."/>
            <person name="Keller A."/>
            <person name="Neulinger S.C."/>
        </authorList>
    </citation>
    <scope>NUCLEOTIDE SEQUENCE [LARGE SCALE GENOMIC DNA]</scope>
    <source>
        <strain evidence="3 4">DSM 6210</strain>
    </source>
</reference>
<dbReference type="EMBL" id="NRRV01000076">
    <property type="protein sequence ID" value="MBK1633286.1"/>
    <property type="molecule type" value="Genomic_DNA"/>
</dbReference>
<name>A0ABS1CMW8_9GAMM</name>
<feature type="transmembrane region" description="Helical" evidence="2">
    <location>
        <begin position="163"/>
        <end position="183"/>
    </location>
</feature>
<keyword evidence="2" id="KW-0812">Transmembrane</keyword>
<dbReference type="Pfam" id="PF02325">
    <property type="entry name" value="CCB3_YggT"/>
    <property type="match status" value="2"/>
</dbReference>
<sequence length="191" mass="21190">MTEAYFTNPLIFLVKTLFGLYIALVMIRFLLQWVRADFYNPVSQFVVTLTSPVLRPMRKLIPGYAGVDTASLLLAWLLKSVELALLALLFGLDRNLLLALAWAIPALVSLIISIFLFAILIRVILSWLSPDPFNPAVELLNRLTDPILEPAQRLVPPISGIDLSPMVAMVGLVLLQMLLLPPLRALTGSPF</sequence>
<evidence type="ECO:0008006" key="5">
    <source>
        <dbReference type="Google" id="ProtNLM"/>
    </source>
</evidence>
<keyword evidence="2" id="KW-1133">Transmembrane helix</keyword>
<keyword evidence="2" id="KW-0472">Membrane</keyword>
<comment type="similarity">
    <text evidence="1">Belongs to the YggT family.</text>
</comment>
<comment type="caution">
    <text evidence="3">The sequence shown here is derived from an EMBL/GenBank/DDBJ whole genome shotgun (WGS) entry which is preliminary data.</text>
</comment>
<evidence type="ECO:0000313" key="4">
    <source>
        <dbReference type="Proteomes" id="UP000748752"/>
    </source>
</evidence>
<evidence type="ECO:0000256" key="1">
    <source>
        <dbReference type="ARBA" id="ARBA00010894"/>
    </source>
</evidence>